<evidence type="ECO:0000313" key="1">
    <source>
        <dbReference type="EMBL" id="CCA77321.1"/>
    </source>
</evidence>
<proteinExistence type="predicted"/>
<dbReference type="AlphaFoldDB" id="G4U178"/>
<reference evidence="1 2" key="1">
    <citation type="journal article" date="2011" name="PLoS Pathog.">
        <title>Endophytic Life Strategies Decoded by Genome and Transcriptome Analyses of the Mutualistic Root Symbiont Piriformospora indica.</title>
        <authorList>
            <person name="Zuccaro A."/>
            <person name="Lahrmann U."/>
            <person name="Guldener U."/>
            <person name="Langen G."/>
            <person name="Pfiffi S."/>
            <person name="Biedenkopf D."/>
            <person name="Wong P."/>
            <person name="Samans B."/>
            <person name="Grimm C."/>
            <person name="Basiewicz M."/>
            <person name="Murat C."/>
            <person name="Martin F."/>
            <person name="Kogel K.H."/>
        </authorList>
    </citation>
    <scope>NUCLEOTIDE SEQUENCE [LARGE SCALE GENOMIC DNA]</scope>
    <source>
        <strain evidence="1 2">DSM 11827</strain>
    </source>
</reference>
<accession>G4U178</accession>
<organism evidence="1 2">
    <name type="scientific">Serendipita indica (strain DSM 11827)</name>
    <name type="common">Root endophyte fungus</name>
    <name type="synonym">Piriformospora indica</name>
    <dbReference type="NCBI Taxonomy" id="1109443"/>
    <lineage>
        <taxon>Eukaryota</taxon>
        <taxon>Fungi</taxon>
        <taxon>Dikarya</taxon>
        <taxon>Basidiomycota</taxon>
        <taxon>Agaricomycotina</taxon>
        <taxon>Agaricomycetes</taxon>
        <taxon>Sebacinales</taxon>
        <taxon>Serendipitaceae</taxon>
        <taxon>Serendipita</taxon>
    </lineage>
</organism>
<dbReference type="HOGENOM" id="CLU_2905014_0_0_1"/>
<dbReference type="Proteomes" id="UP000007148">
    <property type="component" value="Unassembled WGS sequence"/>
</dbReference>
<comment type="caution">
    <text evidence="1">The sequence shown here is derived from an EMBL/GenBank/DDBJ whole genome shotgun (WGS) entry which is preliminary data.</text>
</comment>
<gene>
    <name evidence="1" type="ORF">PIIN_11297</name>
</gene>
<dbReference type="InParanoid" id="G4U178"/>
<keyword evidence="2" id="KW-1185">Reference proteome</keyword>
<dbReference type="EMBL" id="CAFZ01001481">
    <property type="protein sequence ID" value="CCA77321.1"/>
    <property type="molecule type" value="Genomic_DNA"/>
</dbReference>
<sequence>MKTSVGLVFLTTLIPQSSVVLGVAEWQQVCLPSVGSFTVVLTPLPFIMEALTTLEAKPATPA</sequence>
<evidence type="ECO:0000313" key="2">
    <source>
        <dbReference type="Proteomes" id="UP000007148"/>
    </source>
</evidence>
<name>G4U178_SERID</name>
<protein>
    <submittedName>
        <fullName evidence="1">Uncharacterized protein</fullName>
    </submittedName>
</protein>